<feature type="domain" description="HTH gntR-type" evidence="4">
    <location>
        <begin position="32"/>
        <end position="100"/>
    </location>
</feature>
<evidence type="ECO:0000256" key="2">
    <source>
        <dbReference type="ARBA" id="ARBA00023125"/>
    </source>
</evidence>
<accession>A0ABU0PA32</accession>
<dbReference type="InterPro" id="IPR011711">
    <property type="entry name" value="GntR_C"/>
</dbReference>
<keyword evidence="3" id="KW-0804">Transcription</keyword>
<keyword evidence="2" id="KW-0238">DNA-binding</keyword>
<dbReference type="EMBL" id="JAUSXK010000001">
    <property type="protein sequence ID" value="MDQ0644194.1"/>
    <property type="molecule type" value="Genomic_DNA"/>
</dbReference>
<dbReference type="InterPro" id="IPR000524">
    <property type="entry name" value="Tscrpt_reg_HTH_GntR"/>
</dbReference>
<comment type="caution">
    <text evidence="5">The sequence shown here is derived from an EMBL/GenBank/DDBJ whole genome shotgun (WGS) entry which is preliminary data.</text>
</comment>
<proteinExistence type="predicted"/>
<sequence length="263" mass="27850">MRSEPGYVERMPAFPGEPVDNITAALSALPSGTPVSEVARRLLDLFTSGSVAAGTRLPPERQLSATLGVGRSAVREALAALEILGIVDVRPGSGTYLRGLASELLPQTLRWGLLIGERNTAQLLELREGLEIYVARLAAARADAGVIARLDKDVKRMRETVADLPAFAKADLDFHHALAEAAGNETLTDHVHVIRSLLQVYADRAVHDPTEAERAVVEHEAVLAGVRAGDGDAAASAMAVHMSTATARLLTDSQAGRTAEGEK</sequence>
<dbReference type="Pfam" id="PF07729">
    <property type="entry name" value="FCD"/>
    <property type="match status" value="1"/>
</dbReference>
<dbReference type="Proteomes" id="UP001239085">
    <property type="component" value="Unassembled WGS sequence"/>
</dbReference>
<protein>
    <submittedName>
        <fullName evidence="5">GntR family transcriptional repressor for pyruvate dehydrogenase complex</fullName>
    </submittedName>
</protein>
<dbReference type="SMART" id="SM00895">
    <property type="entry name" value="FCD"/>
    <property type="match status" value="1"/>
</dbReference>
<dbReference type="PANTHER" id="PTHR43537:SF5">
    <property type="entry name" value="UXU OPERON TRANSCRIPTIONAL REGULATOR"/>
    <property type="match status" value="1"/>
</dbReference>
<organism evidence="5 6">
    <name type="scientific">Microbacterium murale</name>
    <dbReference type="NCBI Taxonomy" id="1081040"/>
    <lineage>
        <taxon>Bacteria</taxon>
        <taxon>Bacillati</taxon>
        <taxon>Actinomycetota</taxon>
        <taxon>Actinomycetes</taxon>
        <taxon>Micrococcales</taxon>
        <taxon>Microbacteriaceae</taxon>
        <taxon>Microbacterium</taxon>
    </lineage>
</organism>
<dbReference type="Gene3D" id="1.10.10.10">
    <property type="entry name" value="Winged helix-like DNA-binding domain superfamily/Winged helix DNA-binding domain"/>
    <property type="match status" value="1"/>
</dbReference>
<dbReference type="SUPFAM" id="SSF48008">
    <property type="entry name" value="GntR ligand-binding domain-like"/>
    <property type="match status" value="1"/>
</dbReference>
<dbReference type="InterPro" id="IPR036388">
    <property type="entry name" value="WH-like_DNA-bd_sf"/>
</dbReference>
<keyword evidence="5" id="KW-0670">Pyruvate</keyword>
<dbReference type="InterPro" id="IPR008920">
    <property type="entry name" value="TF_FadR/GntR_C"/>
</dbReference>
<dbReference type="PRINTS" id="PR00035">
    <property type="entry name" value="HTHGNTR"/>
</dbReference>
<dbReference type="PROSITE" id="PS50949">
    <property type="entry name" value="HTH_GNTR"/>
    <property type="match status" value="1"/>
</dbReference>
<evidence type="ECO:0000313" key="5">
    <source>
        <dbReference type="EMBL" id="MDQ0644194.1"/>
    </source>
</evidence>
<keyword evidence="6" id="KW-1185">Reference proteome</keyword>
<dbReference type="SMART" id="SM00345">
    <property type="entry name" value="HTH_GNTR"/>
    <property type="match status" value="1"/>
</dbReference>
<dbReference type="CDD" id="cd07377">
    <property type="entry name" value="WHTH_GntR"/>
    <property type="match status" value="1"/>
</dbReference>
<evidence type="ECO:0000259" key="4">
    <source>
        <dbReference type="PROSITE" id="PS50949"/>
    </source>
</evidence>
<name>A0ABU0PA32_9MICO</name>
<gene>
    <name evidence="5" type="ORF">QFZ46_002354</name>
</gene>
<evidence type="ECO:0000313" key="6">
    <source>
        <dbReference type="Proteomes" id="UP001239085"/>
    </source>
</evidence>
<reference evidence="5 6" key="1">
    <citation type="submission" date="2023-07" db="EMBL/GenBank/DDBJ databases">
        <title>Comparative genomics of wheat-associated soil bacteria to identify genetic determinants of phenazine resistance.</title>
        <authorList>
            <person name="Mouncey N."/>
        </authorList>
    </citation>
    <scope>NUCLEOTIDE SEQUENCE [LARGE SCALE GENOMIC DNA]</scope>
    <source>
        <strain evidence="5 6">W2I7</strain>
    </source>
</reference>
<evidence type="ECO:0000256" key="1">
    <source>
        <dbReference type="ARBA" id="ARBA00023015"/>
    </source>
</evidence>
<dbReference type="InterPro" id="IPR036390">
    <property type="entry name" value="WH_DNA-bd_sf"/>
</dbReference>
<keyword evidence="1" id="KW-0805">Transcription regulation</keyword>
<dbReference type="PANTHER" id="PTHR43537">
    <property type="entry name" value="TRANSCRIPTIONAL REGULATOR, GNTR FAMILY"/>
    <property type="match status" value="1"/>
</dbReference>
<dbReference type="Pfam" id="PF00392">
    <property type="entry name" value="GntR"/>
    <property type="match status" value="1"/>
</dbReference>
<dbReference type="Gene3D" id="1.20.120.530">
    <property type="entry name" value="GntR ligand-binding domain-like"/>
    <property type="match status" value="1"/>
</dbReference>
<dbReference type="SUPFAM" id="SSF46785">
    <property type="entry name" value="Winged helix' DNA-binding domain"/>
    <property type="match status" value="1"/>
</dbReference>
<evidence type="ECO:0000256" key="3">
    <source>
        <dbReference type="ARBA" id="ARBA00023163"/>
    </source>
</evidence>